<keyword evidence="2" id="KW-0560">Oxidoreductase</keyword>
<evidence type="ECO:0000256" key="1">
    <source>
        <dbReference type="ARBA" id="ARBA00006484"/>
    </source>
</evidence>
<dbReference type="InterPro" id="IPR036291">
    <property type="entry name" value="NAD(P)-bd_dom_sf"/>
</dbReference>
<dbReference type="RefSeq" id="WP_186928344.1">
    <property type="nucleotide sequence ID" value="NZ_JACOOJ010000002.1"/>
</dbReference>
<dbReference type="Gene3D" id="3.40.50.720">
    <property type="entry name" value="NAD(P)-binding Rossmann-like Domain"/>
    <property type="match status" value="1"/>
</dbReference>
<reference evidence="3 4" key="1">
    <citation type="submission" date="2020-08" db="EMBL/GenBank/DDBJ databases">
        <title>Genome public.</title>
        <authorList>
            <person name="Liu C."/>
            <person name="Sun Q."/>
        </authorList>
    </citation>
    <scope>NUCLEOTIDE SEQUENCE [LARGE SCALE GENOMIC DNA]</scope>
    <source>
        <strain evidence="3 4">NSJ-79</strain>
    </source>
</reference>
<dbReference type="InterPro" id="IPR002347">
    <property type="entry name" value="SDR_fam"/>
</dbReference>
<dbReference type="Proteomes" id="UP000651475">
    <property type="component" value="Unassembled WGS sequence"/>
</dbReference>
<dbReference type="PANTHER" id="PTHR42760">
    <property type="entry name" value="SHORT-CHAIN DEHYDROGENASES/REDUCTASES FAMILY MEMBER"/>
    <property type="match status" value="1"/>
</dbReference>
<dbReference type="PRINTS" id="PR00080">
    <property type="entry name" value="SDRFAMILY"/>
</dbReference>
<proteinExistence type="inferred from homology"/>
<comment type="caution">
    <text evidence="3">The sequence shown here is derived from an EMBL/GenBank/DDBJ whole genome shotgun (WGS) entry which is preliminary data.</text>
</comment>
<dbReference type="NCBIfam" id="NF006132">
    <property type="entry name" value="PRK08277.1"/>
    <property type="match status" value="1"/>
</dbReference>
<sequence>MELNLKGKVAVVTGGGGVLGGSISRSLVENGVKVAILDIRQEQLDNRVKELKPLGEVMGIQCNVLDMQSLEAAREKLLAGWGSVDILVNAAGGNLPGATLREDQTVFDMKVEDFNRVTDLNMNGTVYPCLVFGKAMAEKGAGSIINVSSMATYSAITRVPGYSVAKSGVSIFTQWLAMEMALKFSEKIRVNALAPGFFIGDQNRTVLINPDGSYTERSRKVLARTPMKRFGDIRELNGLVHFLCSEHASFITGAIIPVDGGFSSFSGV</sequence>
<accession>A0ABR7DJS4</accession>
<dbReference type="EMBL" id="JACOOJ010000002">
    <property type="protein sequence ID" value="MBC5631612.1"/>
    <property type="molecule type" value="Genomic_DNA"/>
</dbReference>
<evidence type="ECO:0000256" key="2">
    <source>
        <dbReference type="ARBA" id="ARBA00023002"/>
    </source>
</evidence>
<dbReference type="InterPro" id="IPR020904">
    <property type="entry name" value="Sc_DH/Rdtase_CS"/>
</dbReference>
<comment type="similarity">
    <text evidence="1">Belongs to the short-chain dehydrogenases/reductases (SDR) family.</text>
</comment>
<dbReference type="Pfam" id="PF13561">
    <property type="entry name" value="adh_short_C2"/>
    <property type="match status" value="1"/>
</dbReference>
<name>A0ABR7DJS4_9BACT</name>
<protein>
    <submittedName>
        <fullName evidence="3">SDR family oxidoreductase</fullName>
    </submittedName>
</protein>
<dbReference type="PROSITE" id="PS00061">
    <property type="entry name" value="ADH_SHORT"/>
    <property type="match status" value="1"/>
</dbReference>
<keyword evidence="4" id="KW-1185">Reference proteome</keyword>
<dbReference type="SUPFAM" id="SSF51735">
    <property type="entry name" value="NAD(P)-binding Rossmann-fold domains"/>
    <property type="match status" value="1"/>
</dbReference>
<dbReference type="PRINTS" id="PR00081">
    <property type="entry name" value="GDHRDH"/>
</dbReference>
<gene>
    <name evidence="3" type="ORF">H8S65_02300</name>
</gene>
<evidence type="ECO:0000313" key="4">
    <source>
        <dbReference type="Proteomes" id="UP000651475"/>
    </source>
</evidence>
<evidence type="ECO:0000313" key="3">
    <source>
        <dbReference type="EMBL" id="MBC5631612.1"/>
    </source>
</evidence>
<organism evidence="3 4">
    <name type="scientific">Parabacteroides hominis</name>
    <dbReference type="NCBI Taxonomy" id="2763057"/>
    <lineage>
        <taxon>Bacteria</taxon>
        <taxon>Pseudomonadati</taxon>
        <taxon>Bacteroidota</taxon>
        <taxon>Bacteroidia</taxon>
        <taxon>Bacteroidales</taxon>
        <taxon>Tannerellaceae</taxon>
        <taxon>Parabacteroides</taxon>
    </lineage>
</organism>
<dbReference type="PANTHER" id="PTHR42760:SF115">
    <property type="entry name" value="3-OXOACYL-[ACYL-CARRIER-PROTEIN] REDUCTASE FABG"/>
    <property type="match status" value="1"/>
</dbReference>